<proteinExistence type="predicted"/>
<gene>
    <name evidence="1" type="ORF">PFISCL1PPCAC_17452</name>
    <name evidence="2" type="ORF">PFISCL1PPCAC_28469</name>
    <name evidence="3" type="ORF">PFISCL1PPCAC_29235</name>
</gene>
<feature type="non-terminal residue" evidence="2">
    <location>
        <position position="122"/>
    </location>
</feature>
<keyword evidence="4" id="KW-1185">Reference proteome</keyword>
<dbReference type="EMBL" id="BTSY01000360">
    <property type="protein sequence ID" value="GMT37938.1"/>
    <property type="molecule type" value="Genomic_DNA"/>
</dbReference>
<sequence length="122" mass="13959">LTTFSPTLVSSDYTSLFKSLTSIESLPPRFLTHSLIQSMIAGPKTTNDFEIRAAPQLNLLKSELVYNQINLCNFEYVSKFDCENVIVPLHKLIIAIEKRARYGRFDWRLSLAESLRYLNSNA</sequence>
<dbReference type="EMBL" id="BTSY01000062">
    <property type="protein sequence ID" value="GMT37172.1"/>
    <property type="molecule type" value="Genomic_DNA"/>
</dbReference>
<feature type="non-terminal residue" evidence="2">
    <location>
        <position position="1"/>
    </location>
</feature>
<reference evidence="2" key="1">
    <citation type="submission" date="2023-10" db="EMBL/GenBank/DDBJ databases">
        <title>Genome assembly of Pristionchus species.</title>
        <authorList>
            <person name="Yoshida K."/>
            <person name="Sommer R.J."/>
        </authorList>
    </citation>
    <scope>NUCLEOTIDE SEQUENCE</scope>
    <source>
        <strain evidence="2">RS5133</strain>
    </source>
</reference>
<accession>A0AAV5X1F5</accession>
<evidence type="ECO:0000313" key="2">
    <source>
        <dbReference type="EMBL" id="GMT37172.1"/>
    </source>
</evidence>
<name>A0AAV5X1F5_9BILA</name>
<protein>
    <submittedName>
        <fullName evidence="2">Uncharacterized protein</fullName>
    </submittedName>
</protein>
<evidence type="ECO:0000313" key="4">
    <source>
        <dbReference type="Proteomes" id="UP001432322"/>
    </source>
</evidence>
<evidence type="ECO:0000313" key="1">
    <source>
        <dbReference type="EMBL" id="GMT26155.1"/>
    </source>
</evidence>
<comment type="caution">
    <text evidence="2">The sequence shown here is derived from an EMBL/GenBank/DDBJ whole genome shotgun (WGS) entry which is preliminary data.</text>
</comment>
<dbReference type="AlphaFoldDB" id="A0AAV5X1F5"/>
<dbReference type="EMBL" id="BTSY01000004">
    <property type="protein sequence ID" value="GMT26155.1"/>
    <property type="molecule type" value="Genomic_DNA"/>
</dbReference>
<organism evidence="2 4">
    <name type="scientific">Pristionchus fissidentatus</name>
    <dbReference type="NCBI Taxonomy" id="1538716"/>
    <lineage>
        <taxon>Eukaryota</taxon>
        <taxon>Metazoa</taxon>
        <taxon>Ecdysozoa</taxon>
        <taxon>Nematoda</taxon>
        <taxon>Chromadorea</taxon>
        <taxon>Rhabditida</taxon>
        <taxon>Rhabditina</taxon>
        <taxon>Diplogasteromorpha</taxon>
        <taxon>Diplogasteroidea</taxon>
        <taxon>Neodiplogasteridae</taxon>
        <taxon>Pristionchus</taxon>
    </lineage>
</organism>
<evidence type="ECO:0000313" key="3">
    <source>
        <dbReference type="EMBL" id="GMT37938.1"/>
    </source>
</evidence>
<dbReference type="Proteomes" id="UP001432322">
    <property type="component" value="Unassembled WGS sequence"/>
</dbReference>